<feature type="transmembrane region" description="Helical" evidence="7">
    <location>
        <begin position="165"/>
        <end position="190"/>
    </location>
</feature>
<reference evidence="9" key="1">
    <citation type="journal article" date="2019" name="Int. J. Syst. Evol. Microbiol.">
        <title>The Global Catalogue of Microorganisms (GCM) 10K type strain sequencing project: providing services to taxonomists for standard genome sequencing and annotation.</title>
        <authorList>
            <consortium name="The Broad Institute Genomics Platform"/>
            <consortium name="The Broad Institute Genome Sequencing Center for Infectious Disease"/>
            <person name="Wu L."/>
            <person name="Ma J."/>
        </authorList>
    </citation>
    <scope>NUCLEOTIDE SEQUENCE [LARGE SCALE GENOMIC DNA]</scope>
    <source>
        <strain evidence="9">JCM 18126</strain>
    </source>
</reference>
<evidence type="ECO:0000256" key="6">
    <source>
        <dbReference type="ARBA" id="ARBA00023136"/>
    </source>
</evidence>
<name>A0ABP9HCR8_9ACTN</name>
<keyword evidence="6 7" id="KW-0472">Membrane</keyword>
<dbReference type="EMBL" id="BAABIL010000095">
    <property type="protein sequence ID" value="GAA4967735.1"/>
    <property type="molecule type" value="Genomic_DNA"/>
</dbReference>
<protein>
    <submittedName>
        <fullName evidence="8">MFS transporter</fullName>
    </submittedName>
</protein>
<dbReference type="PANTHER" id="PTHR23513">
    <property type="entry name" value="INTEGRAL MEMBRANE EFFLUX PROTEIN-RELATED"/>
    <property type="match status" value="1"/>
</dbReference>
<dbReference type="Pfam" id="PF05977">
    <property type="entry name" value="MFS_3"/>
    <property type="match status" value="1"/>
</dbReference>
<dbReference type="CDD" id="cd06173">
    <property type="entry name" value="MFS_MefA_like"/>
    <property type="match status" value="1"/>
</dbReference>
<dbReference type="Proteomes" id="UP001501195">
    <property type="component" value="Unassembled WGS sequence"/>
</dbReference>
<dbReference type="Gene3D" id="1.20.1250.20">
    <property type="entry name" value="MFS general substrate transporter like domains"/>
    <property type="match status" value="1"/>
</dbReference>
<evidence type="ECO:0000313" key="8">
    <source>
        <dbReference type="EMBL" id="GAA4967735.1"/>
    </source>
</evidence>
<dbReference type="SUPFAM" id="SSF103473">
    <property type="entry name" value="MFS general substrate transporter"/>
    <property type="match status" value="1"/>
</dbReference>
<keyword evidence="3" id="KW-1003">Cell membrane</keyword>
<feature type="transmembrane region" description="Helical" evidence="7">
    <location>
        <begin position="373"/>
        <end position="394"/>
    </location>
</feature>
<feature type="transmembrane region" description="Helical" evidence="7">
    <location>
        <begin position="80"/>
        <end position="107"/>
    </location>
</feature>
<comment type="caution">
    <text evidence="8">The sequence shown here is derived from an EMBL/GenBank/DDBJ whole genome shotgun (WGS) entry which is preliminary data.</text>
</comment>
<dbReference type="RefSeq" id="WP_345711048.1">
    <property type="nucleotide sequence ID" value="NZ_BAABIL010000095.1"/>
</dbReference>
<dbReference type="InterPro" id="IPR036259">
    <property type="entry name" value="MFS_trans_sf"/>
</dbReference>
<proteinExistence type="predicted"/>
<dbReference type="PANTHER" id="PTHR23513:SF11">
    <property type="entry name" value="STAPHYLOFERRIN A TRANSPORTER"/>
    <property type="match status" value="1"/>
</dbReference>
<feature type="transmembrane region" description="Helical" evidence="7">
    <location>
        <begin position="12"/>
        <end position="29"/>
    </location>
</feature>
<feature type="transmembrane region" description="Helical" evidence="7">
    <location>
        <begin position="285"/>
        <end position="303"/>
    </location>
</feature>
<comment type="subcellular location">
    <subcellularLocation>
        <location evidence="1">Cell membrane</location>
        <topology evidence="1">Multi-pass membrane protein</topology>
    </subcellularLocation>
</comment>
<dbReference type="InterPro" id="IPR010290">
    <property type="entry name" value="TM_effector"/>
</dbReference>
<keyword evidence="2" id="KW-0813">Transport</keyword>
<evidence type="ECO:0000256" key="1">
    <source>
        <dbReference type="ARBA" id="ARBA00004651"/>
    </source>
</evidence>
<evidence type="ECO:0000256" key="5">
    <source>
        <dbReference type="ARBA" id="ARBA00022989"/>
    </source>
</evidence>
<evidence type="ECO:0000256" key="7">
    <source>
        <dbReference type="SAM" id="Phobius"/>
    </source>
</evidence>
<evidence type="ECO:0000256" key="2">
    <source>
        <dbReference type="ARBA" id="ARBA00022448"/>
    </source>
</evidence>
<evidence type="ECO:0000313" key="9">
    <source>
        <dbReference type="Proteomes" id="UP001501195"/>
    </source>
</evidence>
<feature type="transmembrane region" description="Helical" evidence="7">
    <location>
        <begin position="309"/>
        <end position="331"/>
    </location>
</feature>
<keyword evidence="9" id="KW-1185">Reference proteome</keyword>
<accession>A0ABP9HCR8</accession>
<organism evidence="8 9">
    <name type="scientific">Kineococcus glutinatus</name>
    <dbReference type="NCBI Taxonomy" id="1070872"/>
    <lineage>
        <taxon>Bacteria</taxon>
        <taxon>Bacillati</taxon>
        <taxon>Actinomycetota</taxon>
        <taxon>Actinomycetes</taxon>
        <taxon>Kineosporiales</taxon>
        <taxon>Kineosporiaceae</taxon>
        <taxon>Kineococcus</taxon>
    </lineage>
</organism>
<keyword evidence="5 7" id="KW-1133">Transmembrane helix</keyword>
<evidence type="ECO:0000256" key="3">
    <source>
        <dbReference type="ARBA" id="ARBA00022475"/>
    </source>
</evidence>
<keyword evidence="4 7" id="KW-0812">Transmembrane</keyword>
<sequence length="424" mass="44641">MSATFRSLRHRPYRLWASGAVVSNVGTWMQRVAQDWLVLTQLTDESGTAVGITTGLQFGPILLLAPVTGAVADRWPKKRVLLVTQSAMALLGLGLGLLVVTGAAQLWHVYVFAVLLGCATAFDGPARQTFVHELVPREDLSNAVGLNSASFNSARLVGPGLAGLLIGWVGTGPLFLINALSFAGPILALWRIRPLARAPRPARGRGGMGEALRHLRHRPDVVAILAVVAVVGTVGMNFQLTTALMARVEFDRGPGEYGLLGSIIAIGSLSGALLAARRERPRMRLVFGAAAAFGVVTTVAALMPSYALFAVLLVPVGLCSLTLMTSANATIQLSTDPAIRSRVMALYMGLFQGGTVVGGPLVGWMGSAFGPRWSLLVGSLPAVAVAVAAALFLLRRGGERLHYQLRGTPHLQVLPAERTDSAAA</sequence>
<feature type="transmembrane region" description="Helical" evidence="7">
    <location>
        <begin position="257"/>
        <end position="276"/>
    </location>
</feature>
<gene>
    <name evidence="8" type="ORF">GCM10023225_07810</name>
</gene>
<evidence type="ECO:0000256" key="4">
    <source>
        <dbReference type="ARBA" id="ARBA00022692"/>
    </source>
</evidence>
<feature type="transmembrane region" description="Helical" evidence="7">
    <location>
        <begin position="49"/>
        <end position="68"/>
    </location>
</feature>
<feature type="transmembrane region" description="Helical" evidence="7">
    <location>
        <begin position="343"/>
        <end position="367"/>
    </location>
</feature>
<feature type="transmembrane region" description="Helical" evidence="7">
    <location>
        <begin position="221"/>
        <end position="245"/>
    </location>
</feature>